<sequence>SDRSWITHSSSSFLPRSTSSSSKRLKTFVDPSYVKSLELAHELLLLPYVAFTRTSVYANSKLKRNAAYLDSVIEELKKHR</sequence>
<accession>A0A821HGN9</accession>
<feature type="compositionally biased region" description="Low complexity" evidence="1">
    <location>
        <begin position="9"/>
        <end position="22"/>
    </location>
</feature>
<organism evidence="2 4">
    <name type="scientific">Rotaria magnacalcarata</name>
    <dbReference type="NCBI Taxonomy" id="392030"/>
    <lineage>
        <taxon>Eukaryota</taxon>
        <taxon>Metazoa</taxon>
        <taxon>Spiralia</taxon>
        <taxon>Gnathifera</taxon>
        <taxon>Rotifera</taxon>
        <taxon>Eurotatoria</taxon>
        <taxon>Bdelloidea</taxon>
        <taxon>Philodinida</taxon>
        <taxon>Philodinidae</taxon>
        <taxon>Rotaria</taxon>
    </lineage>
</organism>
<dbReference type="Proteomes" id="UP000663866">
    <property type="component" value="Unassembled WGS sequence"/>
</dbReference>
<evidence type="ECO:0000313" key="3">
    <source>
        <dbReference type="EMBL" id="CAF4696790.1"/>
    </source>
</evidence>
<dbReference type="EMBL" id="CAJOBG010095573">
    <property type="protein sequence ID" value="CAF4682044.1"/>
    <property type="molecule type" value="Genomic_DNA"/>
</dbReference>
<proteinExistence type="predicted"/>
<name>A0A821HGN9_9BILA</name>
<dbReference type="EMBL" id="CAJOBG010099463">
    <property type="protein sequence ID" value="CAF4696790.1"/>
    <property type="molecule type" value="Genomic_DNA"/>
</dbReference>
<evidence type="ECO:0000313" key="4">
    <source>
        <dbReference type="Proteomes" id="UP000663866"/>
    </source>
</evidence>
<evidence type="ECO:0000256" key="1">
    <source>
        <dbReference type="SAM" id="MobiDB-lite"/>
    </source>
</evidence>
<evidence type="ECO:0000313" key="2">
    <source>
        <dbReference type="EMBL" id="CAF4682044.1"/>
    </source>
</evidence>
<gene>
    <name evidence="2" type="ORF">OVN521_LOCUS47763</name>
    <name evidence="3" type="ORF">OVN521_LOCUS48254</name>
</gene>
<keyword evidence="4" id="KW-1185">Reference proteome</keyword>
<protein>
    <submittedName>
        <fullName evidence="2">Uncharacterized protein</fullName>
    </submittedName>
</protein>
<feature type="region of interest" description="Disordered" evidence="1">
    <location>
        <begin position="1"/>
        <end position="24"/>
    </location>
</feature>
<feature type="non-terminal residue" evidence="2">
    <location>
        <position position="80"/>
    </location>
</feature>
<reference evidence="2" key="1">
    <citation type="submission" date="2021-02" db="EMBL/GenBank/DDBJ databases">
        <authorList>
            <person name="Nowell W R."/>
        </authorList>
    </citation>
    <scope>NUCLEOTIDE SEQUENCE</scope>
</reference>
<feature type="non-terminal residue" evidence="2">
    <location>
        <position position="1"/>
    </location>
</feature>
<dbReference type="AlphaFoldDB" id="A0A821HGN9"/>
<comment type="caution">
    <text evidence="2">The sequence shown here is derived from an EMBL/GenBank/DDBJ whole genome shotgun (WGS) entry which is preliminary data.</text>
</comment>